<accession>A0A381YMI0</accession>
<sequence length="535" mass="62067">MRRWITIVSFISFFTHAQQPGLKTLYYVNEFDFISGHPTPQSEIRYKSHIRAEYDALNRLISKTNLNRKSIVITKVSYTYETDTNDPIQKQDYEGEDRLVRKTLFGLRGNAPKYISYVYGVDSLETWKDDIFTIIDYNEYEKPYFYHFLDVNAVGYANATLEYNDQGWLTRQVWKRLPDGKEIRLWTYDFDPQTELTRILEYDSSKTLVMDIRLNQDSLEAVYNPIIPVDSGFVNHTMISVELQDSINYGFITWRWVAGVPDVDSVHVFKMPDSLFERRTYYEYDLQLDNYLTDGGIYDIEFTGESAFEFEIIKVVIRHVMYDITPPTISIGTKPAINKPEFFFTTDEPLSTGYVEWIPFPSHSHQDSIHRIAMTNAELKLGTKQFITLDNQTPLLDSAEYTLQLTAYDRARNSSFFQAEELILYDISPPLVYMYYPLSNTYVNHLEVQVEASEVLASGQIILTDLSGIRDTLSPHVYQLPKKELQLGLHKALLDDALPLMDTTTYSFKFIGIDPASNISDPAIREPIYYDISPP</sequence>
<organism evidence="1">
    <name type="scientific">marine metagenome</name>
    <dbReference type="NCBI Taxonomy" id="408172"/>
    <lineage>
        <taxon>unclassified sequences</taxon>
        <taxon>metagenomes</taxon>
        <taxon>ecological metagenomes</taxon>
    </lineage>
</organism>
<dbReference type="Gene3D" id="3.20.20.80">
    <property type="entry name" value="Glycosidases"/>
    <property type="match status" value="1"/>
</dbReference>
<feature type="non-terminal residue" evidence="1">
    <location>
        <position position="535"/>
    </location>
</feature>
<name>A0A381YMI0_9ZZZZ</name>
<dbReference type="AlphaFoldDB" id="A0A381YMI0"/>
<proteinExistence type="predicted"/>
<reference evidence="1" key="1">
    <citation type="submission" date="2018-05" db="EMBL/GenBank/DDBJ databases">
        <authorList>
            <person name="Lanie J.A."/>
            <person name="Ng W.-L."/>
            <person name="Kazmierczak K.M."/>
            <person name="Andrzejewski T.M."/>
            <person name="Davidsen T.M."/>
            <person name="Wayne K.J."/>
            <person name="Tettelin H."/>
            <person name="Glass J.I."/>
            <person name="Rusch D."/>
            <person name="Podicherti R."/>
            <person name="Tsui H.-C.T."/>
            <person name="Winkler M.E."/>
        </authorList>
    </citation>
    <scope>NUCLEOTIDE SEQUENCE</scope>
</reference>
<dbReference type="EMBL" id="UINC01018496">
    <property type="protein sequence ID" value="SVA77743.1"/>
    <property type="molecule type" value="Genomic_DNA"/>
</dbReference>
<gene>
    <name evidence="1" type="ORF">METZ01_LOCUS130597</name>
</gene>
<evidence type="ECO:0000313" key="1">
    <source>
        <dbReference type="EMBL" id="SVA77743.1"/>
    </source>
</evidence>
<protein>
    <submittedName>
        <fullName evidence="1">Uncharacterized protein</fullName>
    </submittedName>
</protein>